<dbReference type="Gene3D" id="1.20.1250.20">
    <property type="entry name" value="MFS general substrate transporter like domains"/>
    <property type="match status" value="1"/>
</dbReference>
<dbReference type="PANTHER" id="PTHR23531:SF2">
    <property type="entry name" value="PERMEASE"/>
    <property type="match status" value="1"/>
</dbReference>
<dbReference type="SUPFAM" id="SSF103473">
    <property type="entry name" value="MFS general substrate transporter"/>
    <property type="match status" value="1"/>
</dbReference>
<gene>
    <name evidence="8" type="ORF">RWE15_09090</name>
</gene>
<evidence type="ECO:0000256" key="4">
    <source>
        <dbReference type="ARBA" id="ARBA00022989"/>
    </source>
</evidence>
<evidence type="ECO:0000256" key="3">
    <source>
        <dbReference type="ARBA" id="ARBA00022692"/>
    </source>
</evidence>
<dbReference type="PROSITE" id="PS50850">
    <property type="entry name" value="MFS"/>
    <property type="match status" value="1"/>
</dbReference>
<evidence type="ECO:0000313" key="8">
    <source>
        <dbReference type="EMBL" id="MDY0394567.1"/>
    </source>
</evidence>
<dbReference type="InterPro" id="IPR011701">
    <property type="entry name" value="MFS"/>
</dbReference>
<dbReference type="Pfam" id="PF07690">
    <property type="entry name" value="MFS_1"/>
    <property type="match status" value="1"/>
</dbReference>
<accession>A0ABU5C7B0</accession>
<dbReference type="EMBL" id="JAWDIP010000003">
    <property type="protein sequence ID" value="MDY0394567.1"/>
    <property type="molecule type" value="Genomic_DNA"/>
</dbReference>
<evidence type="ECO:0000259" key="7">
    <source>
        <dbReference type="PROSITE" id="PS50850"/>
    </source>
</evidence>
<feature type="domain" description="Major facilitator superfamily (MFS) profile" evidence="7">
    <location>
        <begin position="1"/>
        <end position="122"/>
    </location>
</feature>
<sequence length="122" mass="12774">MYPAFISFAIGLVILSQAHIVGWFILLAGIFVGLGYGSFTSSGQAIAVKESPAHRTGLATSTFYIFLDGGAGIGPTVLGIFIPVLGFNGLYLAMAVLVAVSGVLYYFLHGRKKHHMAHGSAA</sequence>
<dbReference type="PANTHER" id="PTHR23531">
    <property type="entry name" value="QUINOLENE RESISTANCE PROTEIN NORA"/>
    <property type="match status" value="1"/>
</dbReference>
<dbReference type="Proteomes" id="UP001281447">
    <property type="component" value="Unassembled WGS sequence"/>
</dbReference>
<evidence type="ECO:0000256" key="2">
    <source>
        <dbReference type="ARBA" id="ARBA00022448"/>
    </source>
</evidence>
<keyword evidence="5 6" id="KW-0472">Membrane</keyword>
<name>A0ABU5C7B0_9BACI</name>
<reference evidence="8 9" key="1">
    <citation type="submission" date="2023-10" db="EMBL/GenBank/DDBJ databases">
        <title>Virgibacillus halophilus 5B73C genome.</title>
        <authorList>
            <person name="Miliotis G."/>
            <person name="Sengupta P."/>
            <person name="Hameed A."/>
            <person name="Chuvochina M."/>
            <person name="Mcdonagh F."/>
            <person name="Simpson A.C."/>
            <person name="Singh N.K."/>
            <person name="Rekha P.D."/>
            <person name="Raman K."/>
            <person name="Hugenholtz P."/>
            <person name="Venkateswaran K."/>
        </authorList>
    </citation>
    <scope>NUCLEOTIDE SEQUENCE [LARGE SCALE GENOMIC DNA]</scope>
    <source>
        <strain evidence="8 9">5B73C</strain>
    </source>
</reference>
<comment type="subcellular location">
    <subcellularLocation>
        <location evidence="1">Cell membrane</location>
        <topology evidence="1">Multi-pass membrane protein</topology>
    </subcellularLocation>
</comment>
<evidence type="ECO:0000256" key="5">
    <source>
        <dbReference type="ARBA" id="ARBA00023136"/>
    </source>
</evidence>
<keyword evidence="3 6" id="KW-0812">Transmembrane</keyword>
<keyword evidence="2" id="KW-0813">Transport</keyword>
<feature type="transmembrane region" description="Helical" evidence="6">
    <location>
        <begin position="6"/>
        <end position="36"/>
    </location>
</feature>
<evidence type="ECO:0000256" key="6">
    <source>
        <dbReference type="SAM" id="Phobius"/>
    </source>
</evidence>
<dbReference type="InterPro" id="IPR020846">
    <property type="entry name" value="MFS_dom"/>
</dbReference>
<evidence type="ECO:0000313" key="9">
    <source>
        <dbReference type="Proteomes" id="UP001281447"/>
    </source>
</evidence>
<dbReference type="InterPro" id="IPR052714">
    <property type="entry name" value="MFS_Exporter"/>
</dbReference>
<evidence type="ECO:0000256" key="1">
    <source>
        <dbReference type="ARBA" id="ARBA00004651"/>
    </source>
</evidence>
<organism evidence="8 9">
    <name type="scientific">Tigheibacillus halophilus</name>
    <dbReference type="NCBI Taxonomy" id="361280"/>
    <lineage>
        <taxon>Bacteria</taxon>
        <taxon>Bacillati</taxon>
        <taxon>Bacillota</taxon>
        <taxon>Bacilli</taxon>
        <taxon>Bacillales</taxon>
        <taxon>Bacillaceae</taxon>
        <taxon>Tigheibacillus</taxon>
    </lineage>
</organism>
<proteinExistence type="predicted"/>
<comment type="caution">
    <text evidence="8">The sequence shown here is derived from an EMBL/GenBank/DDBJ whole genome shotgun (WGS) entry which is preliminary data.</text>
</comment>
<keyword evidence="9" id="KW-1185">Reference proteome</keyword>
<feature type="transmembrane region" description="Helical" evidence="6">
    <location>
        <begin position="90"/>
        <end position="108"/>
    </location>
</feature>
<keyword evidence="4 6" id="KW-1133">Transmembrane helix</keyword>
<feature type="transmembrane region" description="Helical" evidence="6">
    <location>
        <begin position="57"/>
        <end position="84"/>
    </location>
</feature>
<protein>
    <submittedName>
        <fullName evidence="8">MFS transporter</fullName>
    </submittedName>
</protein>
<dbReference type="InterPro" id="IPR036259">
    <property type="entry name" value="MFS_trans_sf"/>
</dbReference>